<dbReference type="Proteomes" id="UP000252249">
    <property type="component" value="Unassembled WGS sequence"/>
</dbReference>
<sequence>MKSISVFFITFLIYSLSFGQTTIIDKENRNPISYATVSFGNGNGIFADDEGKFIFTKKLYADIDTLFISALGYKDFKIATNNLSDTVELIPFEDALDEVLIRYRPKGKSKKEILKPTVHDDYFKCWLPTIESEIAVYFENENPSKAKKVNTLLLPIKVEAKDWSKRKSKTSNKISFSTLFRVQFYENNNGLPGEVLTYDKIVFRVTEASESIYELDVSNSDIFIPENGMFISLQVLGYTDKTGKLLPNKKYKEVKTRKGIVKISTTFRPLLPFTDEIKTPRTYVKRVFLNNNKWVLFDKKNIQDSNLLKAGLNNYAMGLGLEVYKEEKE</sequence>
<reference evidence="1 2" key="1">
    <citation type="submission" date="2018-07" db="EMBL/GenBank/DDBJ databases">
        <title>Oceanihabitans testaceum sp. nov., isolated from marine sediment.</title>
        <authorList>
            <person name="Li C.-M."/>
        </authorList>
    </citation>
    <scope>NUCLEOTIDE SEQUENCE [LARGE SCALE GENOMIC DNA]</scope>
    <source>
        <strain evidence="1 2">S9-10</strain>
    </source>
</reference>
<dbReference type="EMBL" id="QPIG01000003">
    <property type="protein sequence ID" value="RCU57171.1"/>
    <property type="molecule type" value="Genomic_DNA"/>
</dbReference>
<organism evidence="1 2">
    <name type="scientific">Oceanihabitans sediminis</name>
    <dbReference type="NCBI Taxonomy" id="1812012"/>
    <lineage>
        <taxon>Bacteria</taxon>
        <taxon>Pseudomonadati</taxon>
        <taxon>Bacteroidota</taxon>
        <taxon>Flavobacteriia</taxon>
        <taxon>Flavobacteriales</taxon>
        <taxon>Flavobacteriaceae</taxon>
        <taxon>Oceanihabitans</taxon>
    </lineage>
</organism>
<gene>
    <name evidence="1" type="ORF">DU428_09505</name>
</gene>
<accession>A0A368P7D1</accession>
<keyword evidence="2" id="KW-1185">Reference proteome</keyword>
<dbReference type="OrthoDB" id="1157021at2"/>
<proteinExistence type="predicted"/>
<protein>
    <recommendedName>
        <fullName evidence="3">Carboxypeptidase-like regulatory domain-containing protein</fullName>
    </recommendedName>
</protein>
<evidence type="ECO:0000313" key="1">
    <source>
        <dbReference type="EMBL" id="RCU57171.1"/>
    </source>
</evidence>
<comment type="caution">
    <text evidence="1">The sequence shown here is derived from an EMBL/GenBank/DDBJ whole genome shotgun (WGS) entry which is preliminary data.</text>
</comment>
<evidence type="ECO:0008006" key="3">
    <source>
        <dbReference type="Google" id="ProtNLM"/>
    </source>
</evidence>
<name>A0A368P7D1_9FLAO</name>
<evidence type="ECO:0000313" key="2">
    <source>
        <dbReference type="Proteomes" id="UP000252249"/>
    </source>
</evidence>
<dbReference type="SUPFAM" id="SSF49464">
    <property type="entry name" value="Carboxypeptidase regulatory domain-like"/>
    <property type="match status" value="1"/>
</dbReference>
<dbReference type="RefSeq" id="WP_072351263.1">
    <property type="nucleotide sequence ID" value="NZ_JAWVXR010000005.1"/>
</dbReference>
<dbReference type="InterPro" id="IPR008969">
    <property type="entry name" value="CarboxyPept-like_regulatory"/>
</dbReference>
<dbReference type="AlphaFoldDB" id="A0A368P7D1"/>